<comment type="caution">
    <text evidence="2">The sequence shown here is derived from an EMBL/GenBank/DDBJ whole genome shotgun (WGS) entry which is preliminary data.</text>
</comment>
<keyword evidence="1" id="KW-0472">Membrane</keyword>
<evidence type="ECO:0000256" key="1">
    <source>
        <dbReference type="SAM" id="Phobius"/>
    </source>
</evidence>
<protein>
    <submittedName>
        <fullName evidence="2">Uncharacterized protein</fullName>
    </submittedName>
</protein>
<gene>
    <name evidence="2" type="ORF">FLP08_05815</name>
</gene>
<dbReference type="RefSeq" id="WP_156274959.1">
    <property type="nucleotide sequence ID" value="NZ_BAABGI010000001.1"/>
</dbReference>
<keyword evidence="3" id="KW-1185">Reference proteome</keyword>
<proteinExistence type="predicted"/>
<dbReference type="Pfam" id="PF19578">
    <property type="entry name" value="DUF6090"/>
    <property type="match status" value="1"/>
</dbReference>
<name>A0A7K1LNG4_9FLAO</name>
<organism evidence="2 3">
    <name type="scientific">Christiangramia aestuarii</name>
    <dbReference type="NCBI Taxonomy" id="1028746"/>
    <lineage>
        <taxon>Bacteria</taxon>
        <taxon>Pseudomonadati</taxon>
        <taxon>Bacteroidota</taxon>
        <taxon>Flavobacteriia</taxon>
        <taxon>Flavobacteriales</taxon>
        <taxon>Flavobacteriaceae</taxon>
        <taxon>Christiangramia</taxon>
    </lineage>
</organism>
<dbReference type="Proteomes" id="UP000460416">
    <property type="component" value="Unassembled WGS sequence"/>
</dbReference>
<evidence type="ECO:0000313" key="3">
    <source>
        <dbReference type="Proteomes" id="UP000460416"/>
    </source>
</evidence>
<dbReference type="OrthoDB" id="821805at2"/>
<reference evidence="2 3" key="1">
    <citation type="submission" date="2019-07" db="EMBL/GenBank/DDBJ databases">
        <title>Gramella aestuarii sp. nov., isolated from a tidal flat, and emended description of Gramella echinicola.</title>
        <authorList>
            <person name="Liu L."/>
        </authorList>
    </citation>
    <scope>NUCLEOTIDE SEQUENCE [LARGE SCALE GENOMIC DNA]</scope>
    <source>
        <strain evidence="2 3">BS12</strain>
    </source>
</reference>
<sequence length="262" mass="31031">MISFLRKIRKRLLAENRFTRYLLYAVGEVILVVIGILIALQINNWNENRKTRIREAYYIDQLLRDFQFNHSIAEWYIAYNGIQLKNTGLLLKAYKVPLTKNEEKQWYFALSHTWFLPHRNYSRNTWNELQNTGSIGIISNKAIVQNLAAFYSDLKNREDLEEEWGTFNFQFRKKVNGVLEHEMRTKVLQYTGDTVVGNNNLELPAIDPYLEKMKKIEGLEGLISDIHINRDFGYEMVHKDLRDQIDDLIVQLSNERKRLAND</sequence>
<dbReference type="EMBL" id="VJVW01000002">
    <property type="protein sequence ID" value="MUP42080.1"/>
    <property type="molecule type" value="Genomic_DNA"/>
</dbReference>
<dbReference type="InterPro" id="IPR045749">
    <property type="entry name" value="DUF6090"/>
</dbReference>
<keyword evidence="1" id="KW-1133">Transmembrane helix</keyword>
<evidence type="ECO:0000313" key="2">
    <source>
        <dbReference type="EMBL" id="MUP42080.1"/>
    </source>
</evidence>
<accession>A0A7K1LNG4</accession>
<keyword evidence="1" id="KW-0812">Transmembrane</keyword>
<feature type="transmembrane region" description="Helical" evidence="1">
    <location>
        <begin position="21"/>
        <end position="42"/>
    </location>
</feature>
<dbReference type="AlphaFoldDB" id="A0A7K1LNG4"/>